<dbReference type="AlphaFoldDB" id="A0A1I7TMP0"/>
<keyword evidence="7" id="KW-1185">Reference proteome</keyword>
<dbReference type="InterPro" id="IPR036291">
    <property type="entry name" value="NAD(P)-bd_dom_sf"/>
</dbReference>
<keyword evidence="4" id="KW-0539">Nucleus</keyword>
<sequence length="736" mass="82174">MLILNHIYFIFECLSFMNAFNLHSHCIAKENVLNKYTQYDRSRVKSNLKRIEIMAEETQSSSFPMDKEAAEEEIALLVRKPGFDELTVGDIVRHMNNRFNINFESHRAALKKMVIGEITKRNQEQGNGTDGDGSGSDSSSDSDSDSDSDGEKETEEPKVTKKVEKGKDSVKEVKLEKPAKEAKPVKKEDSDSDSGVEDAVLPKSKKNVSRAQTDMASNIKSSRRAAASEAMKQIRNTSEGGRFSKGKKKTEKDPNADNSGKFGPMTKLCYISPELQQVTKDQWMKRCDVVKVLWDYIKENNLKDPKNGQFIRCDSVLEGIFKKARVKAFGMTKFLTRHIIGTSDMAPDMREEAEQEMDKRRREWKERQRLREAESRLADDSEEPVAKKAKKEESDDDDDEKDVKNEEESSSDKIKFKMSLAGQIAVVTGASRGIGRGIALQLGEAGATVYITGRKPEESLNSKVGLSGLEQTAEEITKRGGKGIARFVDHQNMDEVKNFFEVIERDHDGQLDILVNNAYQGVTAIADNMGKPFYETDPNIWDTINNVGLRNHYFCTVYASRIMVARNKGLIVNVSSGGGLRYLFNVAYGVGKQALDRLSADSAIELEKKNVCVVSLWPGAVRTELCNQKFIDENGKPKEGLVNAEIFANGETVEYPGKAVVALASDPRKMNKTGKILITEDLGREYGFVDIDGLSPANLRSVSFILKHLGWTTTAKFIPSWIKLPGWLIVAGNSHL</sequence>
<evidence type="ECO:0000313" key="7">
    <source>
        <dbReference type="Proteomes" id="UP000095282"/>
    </source>
</evidence>
<feature type="domain" description="DM2" evidence="6">
    <location>
        <begin position="264"/>
        <end position="341"/>
    </location>
</feature>
<dbReference type="PANTHER" id="PTHR44147">
    <property type="entry name" value="DEHYDROGENASE/REDUCTASE SDR FAMILY MEMBER 1"/>
    <property type="match status" value="1"/>
</dbReference>
<dbReference type="SUPFAM" id="SSF47592">
    <property type="entry name" value="SWIB/MDM2 domain"/>
    <property type="match status" value="1"/>
</dbReference>
<keyword evidence="2" id="KW-0805">Transcription regulation</keyword>
<dbReference type="PROSITE" id="PS51925">
    <property type="entry name" value="SWIB_MDM2"/>
    <property type="match status" value="1"/>
</dbReference>
<dbReference type="PRINTS" id="PR00081">
    <property type="entry name" value="GDHRDH"/>
</dbReference>
<dbReference type="GO" id="GO:0000500">
    <property type="term" value="C:RNA polymerase I upstream activating factor complex"/>
    <property type="evidence" value="ECO:0007669"/>
    <property type="project" value="UniProtKB-ARBA"/>
</dbReference>
<feature type="compositionally biased region" description="Basic and acidic residues" evidence="5">
    <location>
        <begin position="149"/>
        <end position="189"/>
    </location>
</feature>
<evidence type="ECO:0000256" key="5">
    <source>
        <dbReference type="SAM" id="MobiDB-lite"/>
    </source>
</evidence>
<feature type="region of interest" description="Disordered" evidence="5">
    <location>
        <begin position="120"/>
        <end position="262"/>
    </location>
</feature>
<evidence type="ECO:0000256" key="4">
    <source>
        <dbReference type="ARBA" id="ARBA00023242"/>
    </source>
</evidence>
<dbReference type="eggNOG" id="KOG1946">
    <property type="taxonomic scope" value="Eukaryota"/>
</dbReference>
<dbReference type="InterPro" id="IPR002347">
    <property type="entry name" value="SDR_fam"/>
</dbReference>
<dbReference type="SMART" id="SM00151">
    <property type="entry name" value="SWIB"/>
    <property type="match status" value="1"/>
</dbReference>
<evidence type="ECO:0000256" key="1">
    <source>
        <dbReference type="ARBA" id="ARBA00004123"/>
    </source>
</evidence>
<dbReference type="PANTHER" id="PTHR44147:SF2">
    <property type="entry name" value="DEHYDROGENASE_REDUCTASE SDR FAMILY MEMBER 1"/>
    <property type="match status" value="1"/>
</dbReference>
<dbReference type="WBParaSite" id="Csp11.Scaffold628.g7441.t2">
    <property type="protein sequence ID" value="Csp11.Scaffold628.g7441.t2"/>
    <property type="gene ID" value="Csp11.Scaffold628.g7441"/>
</dbReference>
<feature type="compositionally biased region" description="Polar residues" evidence="5">
    <location>
        <begin position="209"/>
        <end position="220"/>
    </location>
</feature>
<organism evidence="7 8">
    <name type="scientific">Caenorhabditis tropicalis</name>
    <dbReference type="NCBI Taxonomy" id="1561998"/>
    <lineage>
        <taxon>Eukaryota</taxon>
        <taxon>Metazoa</taxon>
        <taxon>Ecdysozoa</taxon>
        <taxon>Nematoda</taxon>
        <taxon>Chromadorea</taxon>
        <taxon>Rhabditida</taxon>
        <taxon>Rhabditina</taxon>
        <taxon>Rhabditomorpha</taxon>
        <taxon>Rhabditoidea</taxon>
        <taxon>Rhabditidae</taxon>
        <taxon>Peloderinae</taxon>
        <taxon>Caenorhabditis</taxon>
    </lineage>
</organism>
<feature type="compositionally biased region" description="Basic and acidic residues" evidence="5">
    <location>
        <begin position="401"/>
        <end position="412"/>
    </location>
</feature>
<comment type="subcellular location">
    <subcellularLocation>
        <location evidence="1">Nucleus</location>
    </subcellularLocation>
</comment>
<dbReference type="Pfam" id="PF02201">
    <property type="entry name" value="SWIB"/>
    <property type="match status" value="1"/>
</dbReference>
<dbReference type="InterPro" id="IPR003121">
    <property type="entry name" value="SWIB_MDM2_domain"/>
</dbReference>
<evidence type="ECO:0000313" key="8">
    <source>
        <dbReference type="WBParaSite" id="Csp11.Scaffold628.g7441.t2"/>
    </source>
</evidence>
<dbReference type="Gene3D" id="3.40.50.720">
    <property type="entry name" value="NAD(P)-binding Rossmann-like Domain"/>
    <property type="match status" value="1"/>
</dbReference>
<name>A0A1I7TMP0_9PELO</name>
<accession>A0A1I7TMP0</accession>
<feature type="region of interest" description="Disordered" evidence="5">
    <location>
        <begin position="346"/>
        <end position="412"/>
    </location>
</feature>
<keyword evidence="3" id="KW-0804">Transcription</keyword>
<dbReference type="CDD" id="cd10567">
    <property type="entry name" value="SWIB-MDM2_like"/>
    <property type="match status" value="1"/>
</dbReference>
<feature type="compositionally biased region" description="Basic and acidic residues" evidence="5">
    <location>
        <begin position="347"/>
        <end position="393"/>
    </location>
</feature>
<dbReference type="Pfam" id="PF00106">
    <property type="entry name" value="adh_short"/>
    <property type="match status" value="1"/>
</dbReference>
<dbReference type="InterPro" id="IPR036885">
    <property type="entry name" value="SWIB_MDM2_dom_sf"/>
</dbReference>
<dbReference type="Proteomes" id="UP000095282">
    <property type="component" value="Unplaced"/>
</dbReference>
<dbReference type="FunFam" id="1.10.245.10:FF:000004">
    <property type="entry name" value="Upstream activation factor subunit"/>
    <property type="match status" value="1"/>
</dbReference>
<dbReference type="STRING" id="1561998.A0A1I7TMP0"/>
<reference evidence="8" key="1">
    <citation type="submission" date="2016-11" db="UniProtKB">
        <authorList>
            <consortium name="WormBaseParasite"/>
        </authorList>
    </citation>
    <scope>IDENTIFICATION</scope>
</reference>
<evidence type="ECO:0000256" key="2">
    <source>
        <dbReference type="ARBA" id="ARBA00023015"/>
    </source>
</evidence>
<evidence type="ECO:0000259" key="6">
    <source>
        <dbReference type="PROSITE" id="PS51925"/>
    </source>
</evidence>
<evidence type="ECO:0000256" key="3">
    <source>
        <dbReference type="ARBA" id="ARBA00023163"/>
    </source>
</evidence>
<dbReference type="InterPro" id="IPR019835">
    <property type="entry name" value="SWIB_domain"/>
</dbReference>
<proteinExistence type="predicted"/>
<dbReference type="SUPFAM" id="SSF51735">
    <property type="entry name" value="NAD(P)-binding Rossmann-fold domains"/>
    <property type="match status" value="1"/>
</dbReference>
<protein>
    <submittedName>
        <fullName evidence="8">SWIB domain-containing protein</fullName>
    </submittedName>
</protein>
<dbReference type="GO" id="GO:0001181">
    <property type="term" value="F:RNA polymerase I general transcription initiation factor activity"/>
    <property type="evidence" value="ECO:0007669"/>
    <property type="project" value="UniProtKB-ARBA"/>
</dbReference>
<dbReference type="Gene3D" id="1.10.245.10">
    <property type="entry name" value="SWIB/MDM2 domain"/>
    <property type="match status" value="1"/>
</dbReference>
<dbReference type="eggNOG" id="KOG0725">
    <property type="taxonomic scope" value="Eukaryota"/>
</dbReference>